<dbReference type="Gene3D" id="4.10.240.10">
    <property type="entry name" value="Zn(2)-C6 fungal-type DNA-binding domain"/>
    <property type="match status" value="1"/>
</dbReference>
<evidence type="ECO:0000259" key="7">
    <source>
        <dbReference type="PROSITE" id="PS50048"/>
    </source>
</evidence>
<keyword evidence="4" id="KW-0804">Transcription</keyword>
<evidence type="ECO:0000313" key="9">
    <source>
        <dbReference type="Proteomes" id="UP000053958"/>
    </source>
</evidence>
<name>A0A0F4YLR3_RASE3</name>
<dbReference type="SMART" id="SM00906">
    <property type="entry name" value="Fungal_trans"/>
    <property type="match status" value="1"/>
</dbReference>
<dbReference type="AlphaFoldDB" id="A0A0F4YLR3"/>
<dbReference type="Pfam" id="PF04082">
    <property type="entry name" value="Fungal_trans"/>
    <property type="match status" value="1"/>
</dbReference>
<gene>
    <name evidence="8" type="ORF">T310_7494</name>
</gene>
<evidence type="ECO:0000256" key="5">
    <source>
        <dbReference type="ARBA" id="ARBA00023242"/>
    </source>
</evidence>
<evidence type="ECO:0000313" key="8">
    <source>
        <dbReference type="EMBL" id="KKA18558.1"/>
    </source>
</evidence>
<dbReference type="OrthoDB" id="3266505at2759"/>
<dbReference type="GO" id="GO:0003677">
    <property type="term" value="F:DNA binding"/>
    <property type="evidence" value="ECO:0007669"/>
    <property type="project" value="UniProtKB-KW"/>
</dbReference>
<dbReference type="EMBL" id="LASV01000443">
    <property type="protein sequence ID" value="KKA18558.1"/>
    <property type="molecule type" value="Genomic_DNA"/>
</dbReference>
<feature type="compositionally biased region" description="Polar residues" evidence="6">
    <location>
        <begin position="231"/>
        <end position="243"/>
    </location>
</feature>
<dbReference type="SUPFAM" id="SSF57701">
    <property type="entry name" value="Zn2/Cys6 DNA-binding domain"/>
    <property type="match status" value="1"/>
</dbReference>
<feature type="region of interest" description="Disordered" evidence="6">
    <location>
        <begin position="223"/>
        <end position="251"/>
    </location>
</feature>
<organism evidence="8 9">
    <name type="scientific">Rasamsonia emersonii (strain ATCC 16479 / CBS 393.64 / IMI 116815)</name>
    <dbReference type="NCBI Taxonomy" id="1408163"/>
    <lineage>
        <taxon>Eukaryota</taxon>
        <taxon>Fungi</taxon>
        <taxon>Dikarya</taxon>
        <taxon>Ascomycota</taxon>
        <taxon>Pezizomycotina</taxon>
        <taxon>Eurotiomycetes</taxon>
        <taxon>Eurotiomycetidae</taxon>
        <taxon>Eurotiales</taxon>
        <taxon>Trichocomaceae</taxon>
        <taxon>Rasamsonia</taxon>
    </lineage>
</organism>
<evidence type="ECO:0000256" key="3">
    <source>
        <dbReference type="ARBA" id="ARBA00023125"/>
    </source>
</evidence>
<feature type="region of interest" description="Disordered" evidence="6">
    <location>
        <begin position="106"/>
        <end position="137"/>
    </location>
</feature>
<evidence type="ECO:0000256" key="2">
    <source>
        <dbReference type="ARBA" id="ARBA00023015"/>
    </source>
</evidence>
<evidence type="ECO:0000256" key="4">
    <source>
        <dbReference type="ARBA" id="ARBA00023163"/>
    </source>
</evidence>
<dbReference type="InterPro" id="IPR007219">
    <property type="entry name" value="XnlR_reg_dom"/>
</dbReference>
<dbReference type="GO" id="GO:0008270">
    <property type="term" value="F:zinc ion binding"/>
    <property type="evidence" value="ECO:0007669"/>
    <property type="project" value="InterPro"/>
</dbReference>
<evidence type="ECO:0000256" key="6">
    <source>
        <dbReference type="SAM" id="MobiDB-lite"/>
    </source>
</evidence>
<dbReference type="InterPro" id="IPR051127">
    <property type="entry name" value="Fungal_SecMet_Regulators"/>
</dbReference>
<dbReference type="InterPro" id="IPR036864">
    <property type="entry name" value="Zn2-C6_fun-type_DNA-bd_sf"/>
</dbReference>
<evidence type="ECO:0000256" key="1">
    <source>
        <dbReference type="ARBA" id="ARBA00022723"/>
    </source>
</evidence>
<dbReference type="PANTHER" id="PTHR47424:SF6">
    <property type="entry name" value="PROLINE UTILIZATION TRANS-ACTIVATOR"/>
    <property type="match status" value="1"/>
</dbReference>
<keyword evidence="5" id="KW-0539">Nucleus</keyword>
<dbReference type="PROSITE" id="PS50048">
    <property type="entry name" value="ZN2_CY6_FUNGAL_2"/>
    <property type="match status" value="1"/>
</dbReference>
<dbReference type="PANTHER" id="PTHR47424">
    <property type="entry name" value="REGULATORY PROTEIN GAL4"/>
    <property type="match status" value="1"/>
</dbReference>
<feature type="compositionally biased region" description="Low complexity" evidence="6">
    <location>
        <begin position="113"/>
        <end position="122"/>
    </location>
</feature>
<dbReference type="RefSeq" id="XP_013325170.1">
    <property type="nucleotide sequence ID" value="XM_013469716.1"/>
</dbReference>
<proteinExistence type="predicted"/>
<feature type="domain" description="Zn(2)-C6 fungal-type" evidence="7">
    <location>
        <begin position="26"/>
        <end position="56"/>
    </location>
</feature>
<feature type="region of interest" description="Disordered" evidence="6">
    <location>
        <begin position="677"/>
        <end position="704"/>
    </location>
</feature>
<comment type="caution">
    <text evidence="8">The sequence shown here is derived from an EMBL/GenBank/DDBJ whole genome shotgun (WGS) entry which is preliminary data.</text>
</comment>
<dbReference type="STRING" id="1408163.A0A0F4YLR3"/>
<dbReference type="CDD" id="cd00067">
    <property type="entry name" value="GAL4"/>
    <property type="match status" value="1"/>
</dbReference>
<dbReference type="GeneID" id="25319766"/>
<dbReference type="Proteomes" id="UP000053958">
    <property type="component" value="Unassembled WGS sequence"/>
</dbReference>
<dbReference type="InterPro" id="IPR001138">
    <property type="entry name" value="Zn2Cys6_DnaBD"/>
</dbReference>
<keyword evidence="1" id="KW-0479">Metal-binding</keyword>
<dbReference type="PROSITE" id="PS00463">
    <property type="entry name" value="ZN2_CY6_FUNGAL_1"/>
    <property type="match status" value="1"/>
</dbReference>
<keyword evidence="9" id="KW-1185">Reference proteome</keyword>
<protein>
    <recommendedName>
        <fullName evidence="7">Zn(2)-C6 fungal-type domain-containing protein</fullName>
    </recommendedName>
</protein>
<keyword evidence="2" id="KW-0805">Transcription regulation</keyword>
<accession>A0A0F4YLR3</accession>
<dbReference type="GO" id="GO:0006351">
    <property type="term" value="P:DNA-templated transcription"/>
    <property type="evidence" value="ECO:0007669"/>
    <property type="project" value="InterPro"/>
</dbReference>
<dbReference type="GO" id="GO:0000981">
    <property type="term" value="F:DNA-binding transcription factor activity, RNA polymerase II-specific"/>
    <property type="evidence" value="ECO:0007669"/>
    <property type="project" value="InterPro"/>
</dbReference>
<dbReference type="CDD" id="cd12148">
    <property type="entry name" value="fungal_TF_MHR"/>
    <property type="match status" value="1"/>
</dbReference>
<sequence length="781" mass="86795">MPASGDKAKQGKRRVPDSLRRRTLVSCDRCKIRRIRCLRANEHETCASCVSCGVKCESTLPRKQRVYGSVERFSLRYRALDALVRGLFPDDDTDDIDTLFRLAKDRGIPMPPADDQTPAPDAFSHSPAQTPADDRSDGLASEVFGERLIPAPHGVSHYVGPVSSFDFATTIRQLVAKCNGISSGVRPRDGQRSKLEAEIANAKGGRALESRIRGRAAMFAGGRHTSGVDYPSSSRQRGQYSTSDPPPLRDMLPPKNVSDELVRAFFDHVHPNYTLFHRGTFQLRYEALWQPDSSQAPEPEPGWVCSLFMMLVLGAETLGQDGSDEATSIQSRYVKMVRERFEQLAFTASLANVQALLLLQLYEHNSGERNAAWMILGLAARMAIALGMHREGVNEGFDPIERNTRRMVWWTLYMFEQKISIILGRPPCIDPMEVNVRLPDEAVLDGGDFPPDCHAHALALIQIGPRVKRLASALSPKYTSEDALLATCAKAGHMLQELNAWKSRLPQHLTPNWHPMIPRHRRAVLMMHIYYHYLESIVTRPYLLCRVNRDIERQLQTGPPTLTAVSPKIDKLAQACRSSAKVALDHLHQLSMFGQLEGVAWMDFYYVYHAMMVLSLDFLGRPRDSADSAEDVAHKERLSTMVELARRSKLAPTYKILSRVATDLALIVGVEVEDASEKQEATSADVKPIPSTPPQPYTASSVADPPSEILPVPELVSDLYGINEMPWDFFHLGSDFAAGAQHIAAQFAGQSNIWSMYSLAVSRQGITHTTTSSSSSPQTAS</sequence>
<keyword evidence="3" id="KW-0238">DNA-binding</keyword>
<reference evidence="8 9" key="1">
    <citation type="submission" date="2015-04" db="EMBL/GenBank/DDBJ databases">
        <authorList>
            <person name="Heijne W.H."/>
            <person name="Fedorova N.D."/>
            <person name="Nierman W.C."/>
            <person name="Vollebregt A.W."/>
            <person name="Zhao Z."/>
            <person name="Wu L."/>
            <person name="Kumar M."/>
            <person name="Stam H."/>
            <person name="van den Berg M.A."/>
            <person name="Pel H.J."/>
        </authorList>
    </citation>
    <scope>NUCLEOTIDE SEQUENCE [LARGE SCALE GENOMIC DNA]</scope>
    <source>
        <strain evidence="8 9">CBS 393.64</strain>
    </source>
</reference>